<feature type="non-terminal residue" evidence="1">
    <location>
        <position position="83"/>
    </location>
</feature>
<reference evidence="1" key="1">
    <citation type="submission" date="2024-09" db="EMBL/GenBank/DDBJ databases">
        <title>Black Yeasts Isolated from many extreme environments.</title>
        <authorList>
            <person name="Coleine C."/>
            <person name="Stajich J.E."/>
            <person name="Selbmann L."/>
        </authorList>
    </citation>
    <scope>NUCLEOTIDE SEQUENCE</scope>
    <source>
        <strain evidence="1">CCFEE 5737</strain>
    </source>
</reference>
<comment type="caution">
    <text evidence="1">The sequence shown here is derived from an EMBL/GenBank/DDBJ whole genome shotgun (WGS) entry which is preliminary data.</text>
</comment>
<keyword evidence="2" id="KW-1185">Reference proteome</keyword>
<evidence type="ECO:0000313" key="2">
    <source>
        <dbReference type="Proteomes" id="UP001186974"/>
    </source>
</evidence>
<organism evidence="1 2">
    <name type="scientific">Coniosporium uncinatum</name>
    <dbReference type="NCBI Taxonomy" id="93489"/>
    <lineage>
        <taxon>Eukaryota</taxon>
        <taxon>Fungi</taxon>
        <taxon>Dikarya</taxon>
        <taxon>Ascomycota</taxon>
        <taxon>Pezizomycotina</taxon>
        <taxon>Dothideomycetes</taxon>
        <taxon>Dothideomycetes incertae sedis</taxon>
        <taxon>Coniosporium</taxon>
    </lineage>
</organism>
<sequence length="83" mass="9329">MKIVSLVLSAIADLATLSPAEHANAYPRFGRQNNTPRRLPLRRLNHGKRSVQLTYQARSKIRTAHQQIHNAKLRAPGKPKLQG</sequence>
<dbReference type="EMBL" id="JAWDJW010008704">
    <property type="protein sequence ID" value="KAK3060277.1"/>
    <property type="molecule type" value="Genomic_DNA"/>
</dbReference>
<dbReference type="Proteomes" id="UP001186974">
    <property type="component" value="Unassembled WGS sequence"/>
</dbReference>
<evidence type="ECO:0000313" key="1">
    <source>
        <dbReference type="EMBL" id="KAK3060277.1"/>
    </source>
</evidence>
<name>A0ACC3D129_9PEZI</name>
<gene>
    <name evidence="1" type="ORF">LTS18_008905</name>
</gene>
<accession>A0ACC3D129</accession>
<proteinExistence type="predicted"/>
<protein>
    <submittedName>
        <fullName evidence="1">Uncharacterized protein</fullName>
    </submittedName>
</protein>